<evidence type="ECO:0000256" key="6">
    <source>
        <dbReference type="ARBA" id="ARBA00023288"/>
    </source>
</evidence>
<evidence type="ECO:0000256" key="7">
    <source>
        <dbReference type="SAM" id="SignalP"/>
    </source>
</evidence>
<keyword evidence="4" id="KW-0564">Palmitate</keyword>
<comment type="subcellular location">
    <subcellularLocation>
        <location evidence="1">Cell outer membrane</location>
        <topology evidence="1">Lipid-anchor</topology>
    </subcellularLocation>
</comment>
<proteinExistence type="predicted"/>
<dbReference type="Proteomes" id="UP000004679">
    <property type="component" value="Unassembled WGS sequence"/>
</dbReference>
<feature type="signal peptide" evidence="7">
    <location>
        <begin position="1"/>
        <end position="22"/>
    </location>
</feature>
<evidence type="ECO:0000256" key="4">
    <source>
        <dbReference type="ARBA" id="ARBA00023139"/>
    </source>
</evidence>
<evidence type="ECO:0000256" key="2">
    <source>
        <dbReference type="ARBA" id="ARBA00022729"/>
    </source>
</evidence>
<name>C0N8U9_9GAMM</name>
<protein>
    <recommendedName>
        <fullName evidence="10">Lipoprotein</fullName>
    </recommendedName>
</protein>
<dbReference type="InterPro" id="IPR032831">
    <property type="entry name" value="LptM_cons"/>
</dbReference>
<evidence type="ECO:0000313" key="9">
    <source>
        <dbReference type="Proteomes" id="UP000004679"/>
    </source>
</evidence>
<dbReference type="EMBL" id="GG657904">
    <property type="protein sequence ID" value="EEF78847.1"/>
    <property type="molecule type" value="Genomic_DNA"/>
</dbReference>
<keyword evidence="6" id="KW-0449">Lipoprotein</keyword>
<keyword evidence="2 7" id="KW-0732">Signal</keyword>
<dbReference type="RefSeq" id="WP_008291970.1">
    <property type="nucleotide sequence ID" value="NZ_GG657904.1"/>
</dbReference>
<feature type="chain" id="PRO_5002901021" description="Lipoprotein" evidence="7">
    <location>
        <begin position="23"/>
        <end position="42"/>
    </location>
</feature>
<evidence type="ECO:0000256" key="1">
    <source>
        <dbReference type="ARBA" id="ARBA00004459"/>
    </source>
</evidence>
<evidence type="ECO:0000256" key="3">
    <source>
        <dbReference type="ARBA" id="ARBA00023136"/>
    </source>
</evidence>
<sequence>MQKFLRWNMPALLLCSMLMLTACGQKGDLYLPEGEIDNITAG</sequence>
<evidence type="ECO:0008006" key="10">
    <source>
        <dbReference type="Google" id="ProtNLM"/>
    </source>
</evidence>
<keyword evidence="3" id="KW-0472">Membrane</keyword>
<dbReference type="AlphaFoldDB" id="C0N8U9"/>
<evidence type="ECO:0000313" key="8">
    <source>
        <dbReference type="EMBL" id="EEF78847.1"/>
    </source>
</evidence>
<dbReference type="Pfam" id="PF13627">
    <property type="entry name" value="LptM_cons"/>
    <property type="match status" value="1"/>
</dbReference>
<reference evidence="8 9" key="1">
    <citation type="journal article" date="2011" name="J. Bacteriol.">
        <title>Draft genome sequence of the chemolithoheterotrophic, halophilic methylotroph Methylophaga thiooxydans DMS010.</title>
        <authorList>
            <person name="Boden R."/>
            <person name="Ferriera S."/>
            <person name="Johnson J."/>
            <person name="Kelly D.P."/>
            <person name="Murrell J.C."/>
            <person name="Schafer H."/>
        </authorList>
    </citation>
    <scope>NUCLEOTIDE SEQUENCE [LARGE SCALE GENOMIC DNA]</scope>
    <source>
        <strain evidence="8 9">DMS010</strain>
    </source>
</reference>
<dbReference type="HOGENOM" id="CLU_3253921_0_0_6"/>
<gene>
    <name evidence="8" type="ORF">MDMS009_2591</name>
</gene>
<dbReference type="PROSITE" id="PS51257">
    <property type="entry name" value="PROKAR_LIPOPROTEIN"/>
    <property type="match status" value="1"/>
</dbReference>
<accession>C0N8U9</accession>
<dbReference type="OrthoDB" id="8550022at2"/>
<organism evidence="8 9">
    <name type="scientific">Methylophaga thiooxydans DMS010</name>
    <dbReference type="NCBI Taxonomy" id="637616"/>
    <lineage>
        <taxon>Bacteria</taxon>
        <taxon>Pseudomonadati</taxon>
        <taxon>Pseudomonadota</taxon>
        <taxon>Gammaproteobacteria</taxon>
        <taxon>Thiotrichales</taxon>
        <taxon>Piscirickettsiaceae</taxon>
        <taxon>Methylophaga</taxon>
    </lineage>
</organism>
<evidence type="ECO:0000256" key="5">
    <source>
        <dbReference type="ARBA" id="ARBA00023237"/>
    </source>
</evidence>
<keyword evidence="5" id="KW-0998">Cell outer membrane</keyword>
<dbReference type="GO" id="GO:0009279">
    <property type="term" value="C:cell outer membrane"/>
    <property type="evidence" value="ECO:0007669"/>
    <property type="project" value="UniProtKB-SubCell"/>
</dbReference>
<dbReference type="NCBIfam" id="NF047847">
    <property type="entry name" value="SS_mature_LptM"/>
    <property type="match status" value="1"/>
</dbReference>
<keyword evidence="9" id="KW-1185">Reference proteome</keyword>